<name>A0A834W969_9FABA</name>
<evidence type="ECO:0000313" key="2">
    <source>
        <dbReference type="Proteomes" id="UP000634136"/>
    </source>
</evidence>
<sequence length="76" mass="8907">MVLLEWGSRFNARMGFAIARKVCQVMSKHILNRNRDSISKELKKYLFKRVVAQVSENDRFALYLGIQVDLMLEWGS</sequence>
<protein>
    <submittedName>
        <fullName evidence="1">Uncharacterized protein</fullName>
    </submittedName>
</protein>
<reference evidence="1" key="1">
    <citation type="submission" date="2020-09" db="EMBL/GenBank/DDBJ databases">
        <title>Genome-Enabled Discovery of Anthraquinone Biosynthesis in Senna tora.</title>
        <authorList>
            <person name="Kang S.-H."/>
            <person name="Pandey R.P."/>
            <person name="Lee C.-M."/>
            <person name="Sim J.-S."/>
            <person name="Jeong J.-T."/>
            <person name="Choi B.-S."/>
            <person name="Jung M."/>
            <person name="Ginzburg D."/>
            <person name="Zhao K."/>
            <person name="Won S.Y."/>
            <person name="Oh T.-J."/>
            <person name="Yu Y."/>
            <person name="Kim N.-H."/>
            <person name="Lee O.R."/>
            <person name="Lee T.-H."/>
            <person name="Bashyal P."/>
            <person name="Kim T.-S."/>
            <person name="Lee W.-H."/>
            <person name="Kawkins C."/>
            <person name="Kim C.-K."/>
            <person name="Kim J.S."/>
            <person name="Ahn B.O."/>
            <person name="Rhee S.Y."/>
            <person name="Sohng J.K."/>
        </authorList>
    </citation>
    <scope>NUCLEOTIDE SEQUENCE</scope>
    <source>
        <tissue evidence="1">Leaf</tissue>
    </source>
</reference>
<keyword evidence="2" id="KW-1185">Reference proteome</keyword>
<dbReference type="AlphaFoldDB" id="A0A834W969"/>
<organism evidence="1 2">
    <name type="scientific">Senna tora</name>
    <dbReference type="NCBI Taxonomy" id="362788"/>
    <lineage>
        <taxon>Eukaryota</taxon>
        <taxon>Viridiplantae</taxon>
        <taxon>Streptophyta</taxon>
        <taxon>Embryophyta</taxon>
        <taxon>Tracheophyta</taxon>
        <taxon>Spermatophyta</taxon>
        <taxon>Magnoliopsida</taxon>
        <taxon>eudicotyledons</taxon>
        <taxon>Gunneridae</taxon>
        <taxon>Pentapetalae</taxon>
        <taxon>rosids</taxon>
        <taxon>fabids</taxon>
        <taxon>Fabales</taxon>
        <taxon>Fabaceae</taxon>
        <taxon>Caesalpinioideae</taxon>
        <taxon>Cassia clade</taxon>
        <taxon>Senna</taxon>
    </lineage>
</organism>
<dbReference type="EMBL" id="JAAIUW010000009">
    <property type="protein sequence ID" value="KAF7814910.1"/>
    <property type="molecule type" value="Genomic_DNA"/>
</dbReference>
<accession>A0A834W969</accession>
<comment type="caution">
    <text evidence="1">The sequence shown here is derived from an EMBL/GenBank/DDBJ whole genome shotgun (WGS) entry which is preliminary data.</text>
</comment>
<evidence type="ECO:0000313" key="1">
    <source>
        <dbReference type="EMBL" id="KAF7814910.1"/>
    </source>
</evidence>
<proteinExistence type="predicted"/>
<dbReference type="Proteomes" id="UP000634136">
    <property type="component" value="Unassembled WGS sequence"/>
</dbReference>
<gene>
    <name evidence="1" type="ORF">G2W53_028879</name>
</gene>